<proteinExistence type="predicted"/>
<reference evidence="2 3" key="1">
    <citation type="submission" date="2020-08" db="EMBL/GenBank/DDBJ databases">
        <title>Genomic Encyclopedia of Type Strains, Phase III (KMG-III): the genomes of soil and plant-associated and newly described type strains.</title>
        <authorList>
            <person name="Whitman W."/>
        </authorList>
    </citation>
    <scope>NUCLEOTIDE SEQUENCE [LARGE SCALE GENOMIC DNA]</scope>
    <source>
        <strain evidence="2 3">CECT 8960</strain>
    </source>
</reference>
<feature type="compositionally biased region" description="Pro residues" evidence="1">
    <location>
        <begin position="203"/>
        <end position="223"/>
    </location>
</feature>
<dbReference type="EMBL" id="JACHJQ010000003">
    <property type="protein sequence ID" value="MBB4906418.1"/>
    <property type="molecule type" value="Genomic_DNA"/>
</dbReference>
<feature type="region of interest" description="Disordered" evidence="1">
    <location>
        <begin position="387"/>
        <end position="471"/>
    </location>
</feature>
<feature type="compositionally biased region" description="Gly residues" evidence="1">
    <location>
        <begin position="416"/>
        <end position="428"/>
    </location>
</feature>
<organism evidence="2 3">
    <name type="scientific">Actinophytocola algeriensis</name>
    <dbReference type="NCBI Taxonomy" id="1768010"/>
    <lineage>
        <taxon>Bacteria</taxon>
        <taxon>Bacillati</taxon>
        <taxon>Actinomycetota</taxon>
        <taxon>Actinomycetes</taxon>
        <taxon>Pseudonocardiales</taxon>
        <taxon>Pseudonocardiaceae</taxon>
    </lineage>
</organism>
<accession>A0A7W7VDP2</accession>
<comment type="caution">
    <text evidence="2">The sequence shown here is derived from an EMBL/GenBank/DDBJ whole genome shotgun (WGS) entry which is preliminary data.</text>
</comment>
<keyword evidence="3" id="KW-1185">Reference proteome</keyword>
<gene>
    <name evidence="2" type="ORF">FHR82_002638</name>
</gene>
<dbReference type="AlphaFoldDB" id="A0A7W7VDP2"/>
<evidence type="ECO:0000313" key="3">
    <source>
        <dbReference type="Proteomes" id="UP000520767"/>
    </source>
</evidence>
<protein>
    <recommendedName>
        <fullName evidence="4">PPE family protein</fullName>
    </recommendedName>
</protein>
<dbReference type="RefSeq" id="WP_184810633.1">
    <property type="nucleotide sequence ID" value="NZ_JACHJQ010000003.1"/>
</dbReference>
<evidence type="ECO:0000256" key="1">
    <source>
        <dbReference type="SAM" id="MobiDB-lite"/>
    </source>
</evidence>
<evidence type="ECO:0008006" key="4">
    <source>
        <dbReference type="Google" id="ProtNLM"/>
    </source>
</evidence>
<feature type="region of interest" description="Disordered" evidence="1">
    <location>
        <begin position="190"/>
        <end position="320"/>
    </location>
</feature>
<name>A0A7W7VDP2_9PSEU</name>
<sequence length="506" mass="48955">MLNDYRVTPDLDTQLKIIEAEKNNVAVLKVKADMWEQAGTEIRTTADDFQLATNRAEAAYGGPDGDKFVADSRKSHGTMIPWATAINGSGAPVAMRDVAGAIEPTLTHVAECKRLKDEAIQALERLSRGPRAANNPAYVELPSADGNGTYKAFTPDQIERHYRTEAGKSMNVLAGLYEVAAAAVEKADAKTPWVGPNGQGGPPGGPTGPGPRSAPPGGGPSPAVPGAEDAGAPPGGETGGAPPGGETGGAPPGGAAPGGETGGAPPGGAAGGAPPGGEGGGGGVTMPPLSDMPELSGGGLTTPTIPPPGSTLMPNLPPVGGGSVPNLGTAIPPIGLGGFGGGGGGFGGGGVGGGVGGVGGGGAGGVARPAAAGPVVSPNNVAPARTAPVVPPMGTGVAGGGGGTGGAPPMMPPPMGGHGMGAGGQNGGPPGPGAARIPTTNRGKRRDEGTPGLPAMLAGRSDAPASAGFPAAAAEVEEPVVRDIVDEDLWQVAESTTAEEPRRMYR</sequence>
<feature type="compositionally biased region" description="Gly residues" evidence="1">
    <location>
        <begin position="396"/>
        <end position="406"/>
    </location>
</feature>
<evidence type="ECO:0000313" key="2">
    <source>
        <dbReference type="EMBL" id="MBB4906418.1"/>
    </source>
</evidence>
<dbReference type="Proteomes" id="UP000520767">
    <property type="component" value="Unassembled WGS sequence"/>
</dbReference>
<feature type="compositionally biased region" description="Gly residues" evidence="1">
    <location>
        <begin position="233"/>
        <end position="284"/>
    </location>
</feature>